<dbReference type="SUPFAM" id="SSF56371">
    <property type="entry name" value="Ribosome inactivating proteins (RIP)"/>
    <property type="match status" value="1"/>
</dbReference>
<name>A0ABC9B1H0_9POAL</name>
<keyword evidence="1" id="KW-0800">Toxin</keyword>
<dbReference type="PANTHER" id="PTHR33453:SF44">
    <property type="entry name" value="RRNA N-GLYCOSYLASE"/>
    <property type="match status" value="1"/>
</dbReference>
<keyword evidence="1" id="KW-0652">Protein synthesis inhibitor</keyword>
<dbReference type="EMBL" id="OZ075133">
    <property type="protein sequence ID" value="CAL4989453.1"/>
    <property type="molecule type" value="Genomic_DNA"/>
</dbReference>
<dbReference type="Pfam" id="PF20241">
    <property type="entry name" value="DUF6598"/>
    <property type="match status" value="1"/>
</dbReference>
<comment type="catalytic activity">
    <reaction evidence="1">
        <text>Endohydrolysis of the N-glycosidic bond at one specific adenosine on the 28S rRNA.</text>
        <dbReference type="EC" id="3.2.2.22"/>
    </reaction>
</comment>
<reference evidence="3" key="1">
    <citation type="submission" date="2024-10" db="EMBL/GenBank/DDBJ databases">
        <authorList>
            <person name="Ryan C."/>
        </authorList>
    </citation>
    <scope>NUCLEOTIDE SEQUENCE [LARGE SCALE GENOMIC DNA]</scope>
</reference>
<dbReference type="GO" id="GO:0017148">
    <property type="term" value="P:negative regulation of translation"/>
    <property type="evidence" value="ECO:0007669"/>
    <property type="project" value="UniProtKB-KW"/>
</dbReference>
<protein>
    <recommendedName>
        <fullName evidence="2">DUF6598 domain-containing protein</fullName>
    </recommendedName>
</protein>
<evidence type="ECO:0000259" key="2">
    <source>
        <dbReference type="Pfam" id="PF20241"/>
    </source>
</evidence>
<dbReference type="Pfam" id="PF00161">
    <property type="entry name" value="RIP"/>
    <property type="match status" value="1"/>
</dbReference>
<accession>A0ABC9B1H0</accession>
<dbReference type="InterPro" id="IPR046533">
    <property type="entry name" value="DUF6598"/>
</dbReference>
<dbReference type="InterPro" id="IPR036041">
    <property type="entry name" value="Ribosome-inact_prot_sf"/>
</dbReference>
<evidence type="ECO:0000256" key="1">
    <source>
        <dbReference type="RuleBase" id="RU004915"/>
    </source>
</evidence>
<dbReference type="AlphaFoldDB" id="A0ABC9B1H0"/>
<dbReference type="Proteomes" id="UP001497457">
    <property type="component" value="Chromosome 23rd"/>
</dbReference>
<dbReference type="PANTHER" id="PTHR33453">
    <property type="match status" value="1"/>
</dbReference>
<sequence length="469" mass="51292">MAQKIAPIQEVTFDMKSGSYGAFIETLRGALAGAKPTMIAPPSSKVQRPVLAKETGENVQPPRWIHVKLSGENGVAPKVAIRSDNAYIRGFTNSKGTWFQLSKTGTKVNLVSDKPVMLGFNDHYQTLVGGVDNLPKLNLTKSSASVAKAAGKLWDHTQKVLSDDDEDDSTILRNDELKKAVATLCVALCEAARFTPVYDVINKGWGKDQVSITTKEVGYIKQWGDLSTQLLKWKSAGYKGDADLFKQFSGIGISNGEQALAAVQLVKLIIRSYSLLAWLKYFWGLLVKKIQLQQEDTAAEGYEKPNKAKRQPHKIYFSNYDRTIVETVDTGYGPADVIYAVLSNAVEGRVAVKLAHHVGSDAAAILGRITARSKLFDAGCVLFYNEHGDKEDDVRVRSGELIPLARQALAVPVHMPLTVELDLSCSSGDEIVRGALEFNPAIDGQHTQRLGGVNGAELEVTISWSDYPW</sequence>
<gene>
    <name evidence="3" type="ORF">URODEC1_LOCUS59725</name>
</gene>
<dbReference type="InterPro" id="IPR001574">
    <property type="entry name" value="Ribosome_inactivat_prot"/>
</dbReference>
<dbReference type="GO" id="GO:0090729">
    <property type="term" value="F:toxin activity"/>
    <property type="evidence" value="ECO:0007669"/>
    <property type="project" value="UniProtKB-KW"/>
</dbReference>
<dbReference type="InterPro" id="IPR016138">
    <property type="entry name" value="Ribosome_inactivat_prot_sub1"/>
</dbReference>
<organism evidence="3 4">
    <name type="scientific">Urochloa decumbens</name>
    <dbReference type="NCBI Taxonomy" id="240449"/>
    <lineage>
        <taxon>Eukaryota</taxon>
        <taxon>Viridiplantae</taxon>
        <taxon>Streptophyta</taxon>
        <taxon>Embryophyta</taxon>
        <taxon>Tracheophyta</taxon>
        <taxon>Spermatophyta</taxon>
        <taxon>Magnoliopsida</taxon>
        <taxon>Liliopsida</taxon>
        <taxon>Poales</taxon>
        <taxon>Poaceae</taxon>
        <taxon>PACMAD clade</taxon>
        <taxon>Panicoideae</taxon>
        <taxon>Panicodae</taxon>
        <taxon>Paniceae</taxon>
        <taxon>Melinidinae</taxon>
        <taxon>Urochloa</taxon>
    </lineage>
</organism>
<keyword evidence="1" id="KW-0611">Plant defense</keyword>
<dbReference type="GO" id="GO:0006952">
    <property type="term" value="P:defense response"/>
    <property type="evidence" value="ECO:0007669"/>
    <property type="project" value="UniProtKB-KW"/>
</dbReference>
<dbReference type="GO" id="GO:0030598">
    <property type="term" value="F:rRNA N-glycosylase activity"/>
    <property type="evidence" value="ECO:0007669"/>
    <property type="project" value="UniProtKB-EC"/>
</dbReference>
<keyword evidence="4" id="KW-1185">Reference proteome</keyword>
<dbReference type="Gene3D" id="3.40.420.10">
    <property type="entry name" value="Ricin (A subunit), domain 1"/>
    <property type="match status" value="1"/>
</dbReference>
<evidence type="ECO:0000313" key="4">
    <source>
        <dbReference type="Proteomes" id="UP001497457"/>
    </source>
</evidence>
<comment type="similarity">
    <text evidence="1">Belongs to the ribosome-inactivating protein family.</text>
</comment>
<proteinExistence type="inferred from homology"/>
<evidence type="ECO:0000313" key="3">
    <source>
        <dbReference type="EMBL" id="CAL4989453.1"/>
    </source>
</evidence>
<keyword evidence="1" id="KW-0378">Hydrolase</keyword>
<feature type="domain" description="DUF6598" evidence="2">
    <location>
        <begin position="316"/>
        <end position="461"/>
    </location>
</feature>